<keyword evidence="5" id="KW-0677">Repeat</keyword>
<dbReference type="FunFam" id="1.20.1560.10:FF:000012">
    <property type="entry name" value="ATP binding cassette subfamily C member 5"/>
    <property type="match status" value="1"/>
</dbReference>
<dbReference type="GeneTree" id="ENSGT00940000162968"/>
<feature type="transmembrane region" description="Helical" evidence="11">
    <location>
        <begin position="848"/>
        <end position="872"/>
    </location>
</feature>
<feature type="domain" description="ABC transmembrane type-1" evidence="13">
    <location>
        <begin position="983"/>
        <end position="1186"/>
    </location>
</feature>
<feature type="domain" description="ABC transmembrane type-1" evidence="13">
    <location>
        <begin position="211"/>
        <end position="487"/>
    </location>
</feature>
<keyword evidence="4 11" id="KW-0812">Transmembrane</keyword>
<evidence type="ECO:0000256" key="1">
    <source>
        <dbReference type="ARBA" id="ARBA00004127"/>
    </source>
</evidence>
<dbReference type="GO" id="GO:0016887">
    <property type="term" value="F:ATP hydrolysis activity"/>
    <property type="evidence" value="ECO:0007669"/>
    <property type="project" value="InterPro"/>
</dbReference>
<dbReference type="PROSITE" id="PS00211">
    <property type="entry name" value="ABC_TRANSPORTER_1"/>
    <property type="match status" value="2"/>
</dbReference>
<accession>G3WRN1</accession>
<feature type="transmembrane region" description="Helical" evidence="11">
    <location>
        <begin position="1135"/>
        <end position="1155"/>
    </location>
</feature>
<feature type="transmembrane region" description="Helical" evidence="11">
    <location>
        <begin position="207"/>
        <end position="233"/>
    </location>
</feature>
<evidence type="ECO:0000256" key="8">
    <source>
        <dbReference type="ARBA" id="ARBA00022989"/>
    </source>
</evidence>
<dbReference type="InterPro" id="IPR003593">
    <property type="entry name" value="AAA+_ATPase"/>
</dbReference>
<feature type="compositionally biased region" description="Basic and acidic residues" evidence="10">
    <location>
        <begin position="95"/>
        <end position="106"/>
    </location>
</feature>
<dbReference type="CDD" id="cd03250">
    <property type="entry name" value="ABCC_MRP_domain1"/>
    <property type="match status" value="1"/>
</dbReference>
<dbReference type="InParanoid" id="G3WRN1"/>
<keyword evidence="6" id="KW-0547">Nucleotide-binding</keyword>
<evidence type="ECO:0000313" key="15">
    <source>
        <dbReference type="Proteomes" id="UP000007648"/>
    </source>
</evidence>
<evidence type="ECO:0000259" key="12">
    <source>
        <dbReference type="PROSITE" id="PS50893"/>
    </source>
</evidence>
<proteinExistence type="inferred from homology"/>
<name>G3WRN1_SARHA</name>
<dbReference type="FunFam" id="1.20.1560.10:FF:000010">
    <property type="entry name" value="Multidrug resistance-associated ABC transporter"/>
    <property type="match status" value="1"/>
</dbReference>
<dbReference type="GO" id="GO:0005524">
    <property type="term" value="F:ATP binding"/>
    <property type="evidence" value="ECO:0007669"/>
    <property type="project" value="UniProtKB-KW"/>
</dbReference>
<feature type="transmembrane region" description="Helical" evidence="11">
    <location>
        <begin position="907"/>
        <end position="930"/>
    </location>
</feature>
<evidence type="ECO:0000256" key="3">
    <source>
        <dbReference type="ARBA" id="ARBA00022448"/>
    </source>
</evidence>
<evidence type="ECO:0000256" key="7">
    <source>
        <dbReference type="ARBA" id="ARBA00022840"/>
    </source>
</evidence>
<dbReference type="InterPro" id="IPR027417">
    <property type="entry name" value="P-loop_NTPase"/>
</dbReference>
<keyword evidence="9 11" id="KW-0472">Membrane</keyword>
<keyword evidence="3" id="KW-0813">Transport</keyword>
<dbReference type="CDD" id="cd03244">
    <property type="entry name" value="ABCC_MRP_domain2"/>
    <property type="match status" value="1"/>
</dbReference>
<dbReference type="InterPro" id="IPR050173">
    <property type="entry name" value="ABC_transporter_C-like"/>
</dbReference>
<feature type="transmembrane region" description="Helical" evidence="11">
    <location>
        <begin position="320"/>
        <end position="341"/>
    </location>
</feature>
<dbReference type="GO" id="GO:0008559">
    <property type="term" value="F:ABC-type xenobiotic transporter activity"/>
    <property type="evidence" value="ECO:0007669"/>
    <property type="project" value="Ensembl"/>
</dbReference>
<evidence type="ECO:0000313" key="14">
    <source>
        <dbReference type="Ensembl" id="ENSSHAP00000018086.2"/>
    </source>
</evidence>
<dbReference type="STRING" id="9305.ENSSHAP00000018086"/>
<evidence type="ECO:0000256" key="2">
    <source>
        <dbReference type="ARBA" id="ARBA00009726"/>
    </source>
</evidence>
<feature type="transmembrane region" description="Helical" evidence="11">
    <location>
        <begin position="423"/>
        <end position="448"/>
    </location>
</feature>
<feature type="region of interest" description="Disordered" evidence="10">
    <location>
        <begin position="87"/>
        <end position="106"/>
    </location>
</feature>
<evidence type="ECO:0000256" key="5">
    <source>
        <dbReference type="ARBA" id="ARBA00022737"/>
    </source>
</evidence>
<evidence type="ECO:0000256" key="10">
    <source>
        <dbReference type="SAM" id="MobiDB-lite"/>
    </source>
</evidence>
<dbReference type="Gene3D" id="3.40.50.300">
    <property type="entry name" value="P-loop containing nucleotide triphosphate hydrolases"/>
    <property type="match status" value="2"/>
</dbReference>
<reference evidence="14 15" key="1">
    <citation type="journal article" date="2011" name="Proc. Natl. Acad. Sci. U.S.A.">
        <title>Genetic diversity and population structure of the endangered marsupial Sarcophilus harrisii (Tasmanian devil).</title>
        <authorList>
            <person name="Miller W."/>
            <person name="Hayes V.M."/>
            <person name="Ratan A."/>
            <person name="Petersen D.C."/>
            <person name="Wittekindt N.E."/>
            <person name="Miller J."/>
            <person name="Walenz B."/>
            <person name="Knight J."/>
            <person name="Qi J."/>
            <person name="Zhao F."/>
            <person name="Wang Q."/>
            <person name="Bedoya-Reina O.C."/>
            <person name="Katiyar N."/>
            <person name="Tomsho L.P."/>
            <person name="Kasson L.M."/>
            <person name="Hardie R.A."/>
            <person name="Woodbridge P."/>
            <person name="Tindall E.A."/>
            <person name="Bertelsen M.F."/>
            <person name="Dixon D."/>
            <person name="Pyecroft S."/>
            <person name="Helgen K.M."/>
            <person name="Lesk A.M."/>
            <person name="Pringle T.H."/>
            <person name="Patterson N."/>
            <person name="Zhang Y."/>
            <person name="Kreiss A."/>
            <person name="Woods G.M."/>
            <person name="Jones M.E."/>
            <person name="Schuster S.C."/>
        </authorList>
    </citation>
    <scope>NUCLEOTIDE SEQUENCE [LARGE SCALE GENOMIC DNA]</scope>
</reference>
<dbReference type="FunCoup" id="G3WRN1">
    <property type="interactions" value="38"/>
</dbReference>
<dbReference type="SUPFAM" id="SSF90123">
    <property type="entry name" value="ABC transporter transmembrane region"/>
    <property type="match status" value="2"/>
</dbReference>
<dbReference type="GO" id="GO:0016324">
    <property type="term" value="C:apical plasma membrane"/>
    <property type="evidence" value="ECO:0007669"/>
    <property type="project" value="Ensembl"/>
</dbReference>
<organism evidence="14 15">
    <name type="scientific">Sarcophilus harrisii</name>
    <name type="common">Tasmanian devil</name>
    <name type="synonym">Sarcophilus laniarius</name>
    <dbReference type="NCBI Taxonomy" id="9305"/>
    <lineage>
        <taxon>Eukaryota</taxon>
        <taxon>Metazoa</taxon>
        <taxon>Chordata</taxon>
        <taxon>Craniata</taxon>
        <taxon>Vertebrata</taxon>
        <taxon>Euteleostomi</taxon>
        <taxon>Mammalia</taxon>
        <taxon>Metatheria</taxon>
        <taxon>Dasyuromorphia</taxon>
        <taxon>Dasyuridae</taxon>
        <taxon>Sarcophilus</taxon>
    </lineage>
</organism>
<feature type="domain" description="ABC transporter" evidence="12">
    <location>
        <begin position="557"/>
        <end position="781"/>
    </location>
</feature>
<feature type="transmembrane region" description="Helical" evidence="11">
    <location>
        <begin position="1047"/>
        <end position="1063"/>
    </location>
</feature>
<dbReference type="InterPro" id="IPR003439">
    <property type="entry name" value="ABC_transporter-like_ATP-bd"/>
</dbReference>
<dbReference type="FunFam" id="3.40.50.300:FF:001303">
    <property type="entry name" value="ATP binding cassette subfamily C member 11"/>
    <property type="match status" value="1"/>
</dbReference>
<evidence type="ECO:0000256" key="6">
    <source>
        <dbReference type="ARBA" id="ARBA00022741"/>
    </source>
</evidence>
<dbReference type="eggNOG" id="KOG0054">
    <property type="taxonomic scope" value="Eukaryota"/>
</dbReference>
<dbReference type="InterPro" id="IPR011527">
    <property type="entry name" value="ABC1_TM_dom"/>
</dbReference>
<dbReference type="Pfam" id="PF00005">
    <property type="entry name" value="ABC_tran"/>
    <property type="match status" value="2"/>
</dbReference>
<dbReference type="GO" id="GO:0015432">
    <property type="term" value="F:ABC-type bile acid transporter activity"/>
    <property type="evidence" value="ECO:0007669"/>
    <property type="project" value="Ensembl"/>
</dbReference>
<dbReference type="PANTHER" id="PTHR24223:SF168">
    <property type="entry name" value="ATP-BINDING CASSETTE SUB-FAMILY C MEMBER 11"/>
    <property type="match status" value="1"/>
</dbReference>
<dbReference type="SUPFAM" id="SSF52540">
    <property type="entry name" value="P-loop containing nucleoside triphosphate hydrolases"/>
    <property type="match status" value="2"/>
</dbReference>
<dbReference type="InterPro" id="IPR017871">
    <property type="entry name" value="ABC_transporter-like_CS"/>
</dbReference>
<gene>
    <name evidence="14" type="primary">ABCC11</name>
</gene>
<dbReference type="GO" id="GO:0071716">
    <property type="term" value="P:leukotriene transport"/>
    <property type="evidence" value="ECO:0007669"/>
    <property type="project" value="Ensembl"/>
</dbReference>
<dbReference type="PROSITE" id="PS50929">
    <property type="entry name" value="ABC_TM1F"/>
    <property type="match status" value="2"/>
</dbReference>
<dbReference type="FunFam" id="3.40.50.300:FF:000074">
    <property type="entry name" value="Multidrug resistance-associated protein 5 isoform 1"/>
    <property type="match status" value="1"/>
</dbReference>
<keyword evidence="7" id="KW-0067">ATP-binding</keyword>
<keyword evidence="15" id="KW-1185">Reference proteome</keyword>
<dbReference type="Gene3D" id="1.20.1560.10">
    <property type="entry name" value="ABC transporter type 1, transmembrane domain"/>
    <property type="match status" value="2"/>
</dbReference>
<comment type="similarity">
    <text evidence="2">Belongs to the ABC transporter superfamily. ABCC family. Conjugate transporter (TC 3.A.1.208) subfamily.</text>
</comment>
<dbReference type="GO" id="GO:0012505">
    <property type="term" value="C:endomembrane system"/>
    <property type="evidence" value="ECO:0007669"/>
    <property type="project" value="UniProtKB-SubCell"/>
</dbReference>
<sequence>MPRRRKDWGPSPTGGSVNLGMDLEDSMVYGLTYVLLPGIYHRLRGLVMICHSYKISRCQDDFQSSGLSIKPSYLTAEQEKKFTFGDNYWSPGPHNKPEEQKTLSDGKNHAAWKTMIPIRPKSKSSMEHPVDGAGLISYLTNSWLTPLMIQGFQKRLNEHTVPPLSIYDSSEKNSERLRYLWEEEVARYGYEKASVTRVLFRFQRTRFCFDILASIFFSIMSVLGPVLLVPKILENSIDVSKNLSYSIGLCFALFFTECLKSFSLCACWTINHRTGARLRTAACSLAFEKLMEFRSLTHISVGETISFFTSDINHLFEGACFGPLIIITLATIVTASASTYVTLGPTAFLGIVCYLLTFPLQAVLTKIIVRLQNKTAEVSDKRIRITTEILTCIKLIKMYSWEKPFSAIIKALRNKEQKLSEKCGFLQSLNTSVLFVAPTVATVVMFLVHTGLKLELTTSVAFTAVATLSTLKLSVFFVPFSIKGFTNSESAAQRLKKFFLKECPAFYVQELKGSAALVFDNATLSWEWNDSGICNGAMEMNGKGDCADKPAVVSSQVKNQRLSQLGEKKTNLGPVLHNINIVVPKGKILGICGNTGSGKSCLLSAILGEMNLHSGSVGVNGSLAYVPQQPWIFSGTVRSNILMGEKYDQARYHHVIHSCSLKRDLEILPYGDMSEIGERGLNLSGGQRQRISLARAVYADRDIYLLDDPLSAVDAHVGKHIFEECIKKALSGKTMVLVTHQLQYLEFCDYIILLKDGKISESGTHDELLQKKGQYAQLIQKICGETAQNVTDGAKNIGEKTEVDLYSQEGFFNENPVLETQLTEKEEMEEGSLSWKVYHYYIQGAGGYIITFLTFFIMMVNVSLTTFSFWWLSHWLHQGSGASNSTRINGTKYMGPGSLLDNPQFHIYQIVYGVSALALIFTGVMSSGFFTRTTRKSATVLHNTLFMKMASSPIHVKYVTVFPRYNICVQNRTVFLLHRKNWIQKILHCPMSFFDTTPNGRFLNCFSGDLNELDQMLPMVAEEFLLLLFVVVSILIIVVILSPYFLIVGSIVGIIFLILFQAFKKTINVIKRLENYSRSPLYSHIITSLNGLSSIHVYGTANDYIQEFRRLTDNHCNYVFLFLSTTRWTSLRLELLTNLITLAVALFVVLSPSSISYSYKAMAISYVLQLATNFQACARLGSETEARFTSAERILQYMKLSVPESSLHIKGVSCPPDWPQQGQIVFKDYQMKYRDNTPIVLNDINLTFYSQEVVGIVGRTGSGKSSLAVALFRLVEPAAGSIFIDNIDICSLGLEDLRSKLSIIPQDPVLLSGTIRFNLDPFESYTDEQIWQALERTCLTKTISKLPEKLLAEVVENGGNFSVGEKQLLCIARALLRNSKIILIDEATASIDVDTDALIQHTIREAFHGCTVLIIAHRITTVLDCDRILVMDNGKVLEYDKPEVLQQRPNSAFSALLAAAHKNIKLEQ</sequence>
<dbReference type="SMART" id="SM00382">
    <property type="entry name" value="AAA"/>
    <property type="match status" value="2"/>
</dbReference>
<feature type="transmembrane region" description="Helical" evidence="11">
    <location>
        <begin position="245"/>
        <end position="270"/>
    </location>
</feature>
<reference evidence="14" key="2">
    <citation type="submission" date="2025-08" db="UniProtKB">
        <authorList>
            <consortium name="Ensembl"/>
        </authorList>
    </citation>
    <scope>IDENTIFICATION</scope>
</reference>
<dbReference type="GO" id="GO:0015216">
    <property type="term" value="F:purine nucleotide transmembrane transporter activity"/>
    <property type="evidence" value="ECO:0007669"/>
    <property type="project" value="Ensembl"/>
</dbReference>
<keyword evidence="8 11" id="KW-1133">Transmembrane helix</keyword>
<dbReference type="Ensembl" id="ENSSHAT00000018235.2">
    <property type="protein sequence ID" value="ENSSHAP00000018086.2"/>
    <property type="gene ID" value="ENSSHAG00000015355.2"/>
</dbReference>
<feature type="domain" description="ABC transporter" evidence="12">
    <location>
        <begin position="1224"/>
        <end position="1458"/>
    </location>
</feature>
<dbReference type="PROSITE" id="PS50893">
    <property type="entry name" value="ABC_TRANSPORTER_2"/>
    <property type="match status" value="2"/>
</dbReference>
<dbReference type="InterPro" id="IPR036640">
    <property type="entry name" value="ABC1_TM_sf"/>
</dbReference>
<dbReference type="Pfam" id="PF00664">
    <property type="entry name" value="ABC_membrane"/>
    <property type="match status" value="2"/>
</dbReference>
<dbReference type="HOGENOM" id="CLU_000604_27_1_1"/>
<evidence type="ECO:0000259" key="13">
    <source>
        <dbReference type="PROSITE" id="PS50929"/>
    </source>
</evidence>
<dbReference type="CDD" id="cd18599">
    <property type="entry name" value="ABC_6TM_MRP5_8_9_D2"/>
    <property type="match status" value="1"/>
</dbReference>
<reference evidence="14" key="3">
    <citation type="submission" date="2025-09" db="UniProtKB">
        <authorList>
            <consortium name="Ensembl"/>
        </authorList>
    </citation>
    <scope>IDENTIFICATION</scope>
</reference>
<dbReference type="PANTHER" id="PTHR24223">
    <property type="entry name" value="ATP-BINDING CASSETTE SUB-FAMILY C"/>
    <property type="match status" value="1"/>
</dbReference>
<dbReference type="CDD" id="cd18592">
    <property type="entry name" value="ABC_6TM_MRP5_8_9_D1"/>
    <property type="match status" value="1"/>
</dbReference>
<evidence type="ECO:0000256" key="9">
    <source>
        <dbReference type="ARBA" id="ARBA00023136"/>
    </source>
</evidence>
<comment type="subcellular location">
    <subcellularLocation>
        <location evidence="1">Endomembrane system</location>
        <topology evidence="1">Multi-pass membrane protein</topology>
    </subcellularLocation>
</comment>
<feature type="transmembrane region" description="Helical" evidence="11">
    <location>
        <begin position="460"/>
        <end position="480"/>
    </location>
</feature>
<feature type="transmembrane region" description="Helical" evidence="11">
    <location>
        <begin position="347"/>
        <end position="369"/>
    </location>
</feature>
<dbReference type="GO" id="GO:0015431">
    <property type="term" value="F:ABC-type glutathione S-conjugate transporter activity"/>
    <property type="evidence" value="ECO:0007669"/>
    <property type="project" value="Ensembl"/>
</dbReference>
<dbReference type="Proteomes" id="UP000007648">
    <property type="component" value="Unassembled WGS sequence"/>
</dbReference>
<evidence type="ECO:0000256" key="11">
    <source>
        <dbReference type="SAM" id="Phobius"/>
    </source>
</evidence>
<protein>
    <submittedName>
        <fullName evidence="14">ATP binding cassette subfamily C member 11</fullName>
    </submittedName>
</protein>
<evidence type="ECO:0000256" key="4">
    <source>
        <dbReference type="ARBA" id="ARBA00022692"/>
    </source>
</evidence>
<feature type="transmembrane region" description="Helical" evidence="11">
    <location>
        <begin position="1024"/>
        <end position="1041"/>
    </location>
</feature>